<evidence type="ECO:0000313" key="1">
    <source>
        <dbReference type="EMBL" id="CAG9183878.1"/>
    </source>
</evidence>
<protein>
    <submittedName>
        <fullName evidence="1">Uncharacterized protein</fullName>
    </submittedName>
</protein>
<organism evidence="1 2">
    <name type="scientific">Cupriavidus pampae</name>
    <dbReference type="NCBI Taxonomy" id="659251"/>
    <lineage>
        <taxon>Bacteria</taxon>
        <taxon>Pseudomonadati</taxon>
        <taxon>Pseudomonadota</taxon>
        <taxon>Betaproteobacteria</taxon>
        <taxon>Burkholderiales</taxon>
        <taxon>Burkholderiaceae</taxon>
        <taxon>Cupriavidus</taxon>
    </lineage>
</organism>
<sequence>MAPRPHITDPFYRELNETLAGFDARLAQAMPFALRQERHDMLRLIAGVSVVMQMGAGHVPDVAQLNAVLAARLGNGSSWFSSLQYLAGARARETFAKREALLATLVDPGLLKFAAQALPTMPETMKLLMAQTSGVQAAQAARAARFGASLPGTAGRLSTAADD</sequence>
<proteinExistence type="predicted"/>
<keyword evidence="2" id="KW-1185">Reference proteome</keyword>
<dbReference type="RefSeq" id="WP_223994060.1">
    <property type="nucleotide sequence ID" value="NZ_CAJZAG010000012.1"/>
</dbReference>
<dbReference type="Proteomes" id="UP000706525">
    <property type="component" value="Unassembled WGS sequence"/>
</dbReference>
<accession>A0ABN7ZF94</accession>
<comment type="caution">
    <text evidence="1">The sequence shown here is derived from an EMBL/GenBank/DDBJ whole genome shotgun (WGS) entry which is preliminary data.</text>
</comment>
<name>A0ABN7ZF94_9BURK</name>
<dbReference type="EMBL" id="CAJZAG010000012">
    <property type="protein sequence ID" value="CAG9183878.1"/>
    <property type="molecule type" value="Genomic_DNA"/>
</dbReference>
<evidence type="ECO:0000313" key="2">
    <source>
        <dbReference type="Proteomes" id="UP000706525"/>
    </source>
</evidence>
<reference evidence="1 2" key="1">
    <citation type="submission" date="2021-08" db="EMBL/GenBank/DDBJ databases">
        <authorList>
            <person name="Peeters C."/>
        </authorList>
    </citation>
    <scope>NUCLEOTIDE SEQUENCE [LARGE SCALE GENOMIC DNA]</scope>
    <source>
        <strain evidence="1 2">LMG 32289</strain>
    </source>
</reference>
<gene>
    <name evidence="1" type="ORF">LMG32289_05451</name>
</gene>